<feature type="coiled-coil region" evidence="1">
    <location>
        <begin position="367"/>
        <end position="405"/>
    </location>
</feature>
<evidence type="ECO:0000256" key="2">
    <source>
        <dbReference type="SAM" id="MobiDB-lite"/>
    </source>
</evidence>
<evidence type="ECO:0000313" key="4">
    <source>
        <dbReference type="Proteomes" id="UP000235145"/>
    </source>
</evidence>
<evidence type="ECO:0000313" key="3">
    <source>
        <dbReference type="EMBL" id="KAJ0227309.1"/>
    </source>
</evidence>
<dbReference type="EMBL" id="NBSK02000001">
    <property type="protein sequence ID" value="KAJ0227309.1"/>
    <property type="molecule type" value="Genomic_DNA"/>
</dbReference>
<sequence>MSDKGLARNLFPVRSPSSGRPSSLPDPSGLQRIPLTTGSVSGARSQASPLPDPSGLPRIPLIGGSVPGVGSSPFRDPSGLPCIPITGGSIPGSGSSPLPDPSGLPRNGFVSGARSSPLPDPDLSGLQHNPFLNGGNGIAYDYEMTGNNEDPTSDFFYNRPEHEHDPEHGHESVHEPESLMVQMPHYLGTHGGSNDADLNGSHRPFITRKGFGRQSIHRAILKIFWQSINEPWITYRKILKEVVTQMFEHFRTQYRLDPNKEGIIREGFENTLKDRYRGRMRDAREASKQLTGEDPSFIDHYYKTHLTAESKKIYFGGDKEAPVDFVNETSRVVIESYNKALFKKYGDDPTQHNVIDPELWTQTQMLRKCGKQKVNELRQQMSNMEQAMEEKQSEMNLQMQQMRNEMELQVQRQLAAFIKQINPSGNPPSSS</sequence>
<feature type="compositionally biased region" description="Low complexity" evidence="2">
    <location>
        <begin position="92"/>
        <end position="105"/>
    </location>
</feature>
<gene>
    <name evidence="3" type="ORF">LSAT_V11C100046090</name>
</gene>
<proteinExistence type="predicted"/>
<feature type="region of interest" description="Disordered" evidence="2">
    <location>
        <begin position="1"/>
        <end position="130"/>
    </location>
</feature>
<feature type="compositionally biased region" description="Low complexity" evidence="2">
    <location>
        <begin position="14"/>
        <end position="30"/>
    </location>
</feature>
<reference evidence="3 4" key="1">
    <citation type="journal article" date="2017" name="Nat. Commun.">
        <title>Genome assembly with in vitro proximity ligation data and whole-genome triplication in lettuce.</title>
        <authorList>
            <person name="Reyes-Chin-Wo S."/>
            <person name="Wang Z."/>
            <person name="Yang X."/>
            <person name="Kozik A."/>
            <person name="Arikit S."/>
            <person name="Song C."/>
            <person name="Xia L."/>
            <person name="Froenicke L."/>
            <person name="Lavelle D.O."/>
            <person name="Truco M.J."/>
            <person name="Xia R."/>
            <person name="Zhu S."/>
            <person name="Xu C."/>
            <person name="Xu H."/>
            <person name="Xu X."/>
            <person name="Cox K."/>
            <person name="Korf I."/>
            <person name="Meyers B.C."/>
            <person name="Michelmore R.W."/>
        </authorList>
    </citation>
    <scope>NUCLEOTIDE SEQUENCE [LARGE SCALE GENOMIC DNA]</scope>
    <source>
        <strain evidence="4">cv. Salinas</strain>
        <tissue evidence="3">Seedlings</tissue>
    </source>
</reference>
<dbReference type="Proteomes" id="UP000235145">
    <property type="component" value="Unassembled WGS sequence"/>
</dbReference>
<dbReference type="AlphaFoldDB" id="A0A9R1WPA3"/>
<keyword evidence="1" id="KW-0175">Coiled coil</keyword>
<protein>
    <submittedName>
        <fullName evidence="3">Uncharacterized protein</fullName>
    </submittedName>
</protein>
<feature type="region of interest" description="Disordered" evidence="2">
    <location>
        <begin position="142"/>
        <end position="174"/>
    </location>
</feature>
<keyword evidence="4" id="KW-1185">Reference proteome</keyword>
<accession>A0A9R1WPA3</accession>
<organism evidence="3 4">
    <name type="scientific">Lactuca sativa</name>
    <name type="common">Garden lettuce</name>
    <dbReference type="NCBI Taxonomy" id="4236"/>
    <lineage>
        <taxon>Eukaryota</taxon>
        <taxon>Viridiplantae</taxon>
        <taxon>Streptophyta</taxon>
        <taxon>Embryophyta</taxon>
        <taxon>Tracheophyta</taxon>
        <taxon>Spermatophyta</taxon>
        <taxon>Magnoliopsida</taxon>
        <taxon>eudicotyledons</taxon>
        <taxon>Gunneridae</taxon>
        <taxon>Pentapetalae</taxon>
        <taxon>asterids</taxon>
        <taxon>campanulids</taxon>
        <taxon>Asterales</taxon>
        <taxon>Asteraceae</taxon>
        <taxon>Cichorioideae</taxon>
        <taxon>Cichorieae</taxon>
        <taxon>Lactucinae</taxon>
        <taxon>Lactuca</taxon>
    </lineage>
</organism>
<name>A0A9R1WPA3_LACSA</name>
<comment type="caution">
    <text evidence="3">The sequence shown here is derived from an EMBL/GenBank/DDBJ whole genome shotgun (WGS) entry which is preliminary data.</text>
</comment>
<feature type="compositionally biased region" description="Basic and acidic residues" evidence="2">
    <location>
        <begin position="159"/>
        <end position="174"/>
    </location>
</feature>
<evidence type="ECO:0000256" key="1">
    <source>
        <dbReference type="SAM" id="Coils"/>
    </source>
</evidence>
<dbReference type="PANTHER" id="PTHR33411:SF33">
    <property type="entry name" value="TRANSPOSASE, PTTA_EN_SPM, PLANT-RELATED"/>
    <property type="match status" value="1"/>
</dbReference>
<feature type="compositionally biased region" description="Polar residues" evidence="2">
    <location>
        <begin position="34"/>
        <end position="48"/>
    </location>
</feature>
<dbReference type="PANTHER" id="PTHR33411">
    <property type="entry name" value="OS08G0392500 PROTEIN"/>
    <property type="match status" value="1"/>
</dbReference>